<proteinExistence type="predicted"/>
<comment type="caution">
    <text evidence="1">The sequence shown here is derived from an EMBL/GenBank/DDBJ whole genome shotgun (WGS) entry which is preliminary data.</text>
</comment>
<name>A0ABS1RBM6_9RHOB</name>
<keyword evidence="2" id="KW-1185">Reference proteome</keyword>
<dbReference type="Proteomes" id="UP000635853">
    <property type="component" value="Unassembled WGS sequence"/>
</dbReference>
<evidence type="ECO:0000313" key="1">
    <source>
        <dbReference type="EMBL" id="MBL3577046.1"/>
    </source>
</evidence>
<dbReference type="RefSeq" id="WP_075787095.1">
    <property type="nucleotide sequence ID" value="NZ_JAESIL010000006.1"/>
</dbReference>
<evidence type="ECO:0000313" key="2">
    <source>
        <dbReference type="Proteomes" id="UP000635853"/>
    </source>
</evidence>
<accession>A0ABS1RBM6</accession>
<dbReference type="EMBL" id="JAESIL010000006">
    <property type="protein sequence ID" value="MBL3577046.1"/>
    <property type="molecule type" value="Genomic_DNA"/>
</dbReference>
<reference evidence="2" key="1">
    <citation type="submission" date="2021-01" db="EMBL/GenBank/DDBJ databases">
        <title>Draft genomes of Rhodovulum sulfidophilum.</title>
        <authorList>
            <person name="Guzman M.S."/>
        </authorList>
    </citation>
    <scope>NUCLEOTIDE SEQUENCE [LARGE SCALE GENOMIC DNA]</scope>
    <source>
        <strain evidence="2">AB19</strain>
    </source>
</reference>
<gene>
    <name evidence="1" type="ORF">JMJ92_02570</name>
</gene>
<sequence>MPTLYGIEIPESYFAGTLPTGRVELGSTGIYLTPASPGGNLVVNPPEGDYRAGALMLFDGVQTVTASYSPARAGTDWFDASDEATITASGGVVSAVANKISGRAPLTGTGTTGVSAADVNGLNTIVMDGVSNVLTHDGSASLMWPASGNFLFTVVATIGEVNHLNDGLFRSGGGDVLFYLNSNNATQFNGRLSLGTVAAGLSGGPYTGLQIMQIVADFTGTSTAKIFMGGVERASLVYDVGPVDGPNTTFFQLLSQYLAGQFCEAWVDPDISQQAAAHDYAASKWGAV</sequence>
<organism evidence="1 2">
    <name type="scientific">Rhodovulum visakhapatnamense</name>
    <dbReference type="NCBI Taxonomy" id="364297"/>
    <lineage>
        <taxon>Bacteria</taxon>
        <taxon>Pseudomonadati</taxon>
        <taxon>Pseudomonadota</taxon>
        <taxon>Alphaproteobacteria</taxon>
        <taxon>Rhodobacterales</taxon>
        <taxon>Paracoccaceae</taxon>
        <taxon>Rhodovulum</taxon>
    </lineage>
</organism>
<protein>
    <submittedName>
        <fullName evidence="1">Uncharacterized protein</fullName>
    </submittedName>
</protein>